<gene>
    <name evidence="2" type="ORF">LECACI_7A001645</name>
</gene>
<keyword evidence="3" id="KW-1185">Reference proteome</keyword>
<dbReference type="AlphaFoldDB" id="A0AAI8YTE4"/>
<evidence type="ECO:0000313" key="2">
    <source>
        <dbReference type="EMBL" id="CAK3850071.1"/>
    </source>
</evidence>
<sequence length="198" mass="22061">MDPVSISTTAVPFDDAPSRLHSSADSESSLYLSGLGDNFCDGSALFSVLSSYEDHMEEISEKRDTTQLTEILTSQTLRTKPSRNKMLGIPSPLPHSRSRWHPSEASRGIEPLPSEIAKVVLKEWDARNWHQSSDALTSWLNSRWRKTGYQVSPQTVCWTLKAAGRDAQMGLGDPEDGAFLRGPSSEDLLSRPQSRMRR</sequence>
<reference evidence="2" key="1">
    <citation type="submission" date="2023-11" db="EMBL/GenBank/DDBJ databases">
        <authorList>
            <person name="Alioto T."/>
            <person name="Alioto T."/>
            <person name="Gomez Garrido J."/>
        </authorList>
    </citation>
    <scope>NUCLEOTIDE SEQUENCE</scope>
</reference>
<feature type="region of interest" description="Disordered" evidence="1">
    <location>
        <begin position="168"/>
        <end position="198"/>
    </location>
</feature>
<dbReference type="EMBL" id="CAVMBE010000006">
    <property type="protein sequence ID" value="CAK3850071.1"/>
    <property type="molecule type" value="Genomic_DNA"/>
</dbReference>
<organism evidence="2 3">
    <name type="scientific">Lecanosticta acicola</name>
    <dbReference type="NCBI Taxonomy" id="111012"/>
    <lineage>
        <taxon>Eukaryota</taxon>
        <taxon>Fungi</taxon>
        <taxon>Dikarya</taxon>
        <taxon>Ascomycota</taxon>
        <taxon>Pezizomycotina</taxon>
        <taxon>Dothideomycetes</taxon>
        <taxon>Dothideomycetidae</taxon>
        <taxon>Mycosphaerellales</taxon>
        <taxon>Mycosphaerellaceae</taxon>
        <taxon>Lecanosticta</taxon>
    </lineage>
</organism>
<comment type="caution">
    <text evidence="2">The sequence shown here is derived from an EMBL/GenBank/DDBJ whole genome shotgun (WGS) entry which is preliminary data.</text>
</comment>
<feature type="region of interest" description="Disordered" evidence="1">
    <location>
        <begin position="82"/>
        <end position="107"/>
    </location>
</feature>
<evidence type="ECO:0000256" key="1">
    <source>
        <dbReference type="SAM" id="MobiDB-lite"/>
    </source>
</evidence>
<protein>
    <submittedName>
        <fullName evidence="2">Uncharacterized protein</fullName>
    </submittedName>
</protein>
<accession>A0AAI8YTE4</accession>
<name>A0AAI8YTE4_9PEZI</name>
<dbReference type="Proteomes" id="UP001296104">
    <property type="component" value="Unassembled WGS sequence"/>
</dbReference>
<proteinExistence type="predicted"/>
<evidence type="ECO:0000313" key="3">
    <source>
        <dbReference type="Proteomes" id="UP001296104"/>
    </source>
</evidence>
<feature type="region of interest" description="Disordered" evidence="1">
    <location>
        <begin position="1"/>
        <end position="24"/>
    </location>
</feature>
<feature type="compositionally biased region" description="Polar residues" evidence="1">
    <location>
        <begin position="1"/>
        <end position="10"/>
    </location>
</feature>